<comment type="caution">
    <text evidence="2">The sequence shown here is derived from an EMBL/GenBank/DDBJ whole genome shotgun (WGS) entry which is preliminary data.</text>
</comment>
<gene>
    <name evidence="2" type="ORF">H1D24_38360</name>
</gene>
<feature type="domain" description="YspA cpYpsA-related SLOG" evidence="1">
    <location>
        <begin position="1"/>
        <end position="51"/>
    </location>
</feature>
<evidence type="ECO:0000313" key="2">
    <source>
        <dbReference type="EMBL" id="MBA2951459.1"/>
    </source>
</evidence>
<dbReference type="RefSeq" id="WP_181662378.1">
    <property type="nucleotide sequence ID" value="NZ_JACEHE010000046.1"/>
</dbReference>
<organism evidence="2 3">
    <name type="scientific">Streptomyces himalayensis subsp. himalayensis</name>
    <dbReference type="NCBI Taxonomy" id="2756131"/>
    <lineage>
        <taxon>Bacteria</taxon>
        <taxon>Bacillati</taxon>
        <taxon>Actinomycetota</taxon>
        <taxon>Actinomycetes</taxon>
        <taxon>Kitasatosporales</taxon>
        <taxon>Streptomycetaceae</taxon>
        <taxon>Streptomyces</taxon>
        <taxon>Streptomyces himalayensis</taxon>
    </lineage>
</organism>
<dbReference type="Pfam" id="PF10686">
    <property type="entry name" value="YAcAr"/>
    <property type="match status" value="1"/>
</dbReference>
<dbReference type="AlphaFoldDB" id="A0A7W0DW19"/>
<proteinExistence type="predicted"/>
<evidence type="ECO:0000259" key="1">
    <source>
        <dbReference type="Pfam" id="PF10686"/>
    </source>
</evidence>
<accession>A0A7W0DW19</accession>
<dbReference type="Proteomes" id="UP000545761">
    <property type="component" value="Unassembled WGS sequence"/>
</dbReference>
<protein>
    <submittedName>
        <fullName evidence="2">DUF2493 domain-containing protein</fullName>
    </submittedName>
</protein>
<sequence>MRVIVTGSRALKDEAAVYDALWGVYQEHGPFQLVHGACSTGADFYAELWHRIAGRGLGCTEEKFPAAWSTRGRAAGPERNERMIEAGADLVLAFPLPEGSGTQMTMRLAREAGIEVREYGHG</sequence>
<dbReference type="InterPro" id="IPR019627">
    <property type="entry name" value="YAcAr"/>
</dbReference>
<evidence type="ECO:0000313" key="3">
    <source>
        <dbReference type="Proteomes" id="UP000545761"/>
    </source>
</evidence>
<dbReference type="EMBL" id="JACEHE010000046">
    <property type="protein sequence ID" value="MBA2951459.1"/>
    <property type="molecule type" value="Genomic_DNA"/>
</dbReference>
<reference evidence="2 3" key="1">
    <citation type="submission" date="2020-07" db="EMBL/GenBank/DDBJ databases">
        <title>Streptomyces isolated from Indian soil.</title>
        <authorList>
            <person name="Mandal S."/>
            <person name="Maiti P.K."/>
        </authorList>
    </citation>
    <scope>NUCLEOTIDE SEQUENCE [LARGE SCALE GENOMIC DNA]</scope>
    <source>
        <strain evidence="2 3">PSKA28</strain>
    </source>
</reference>
<name>A0A7W0DW19_9ACTN</name>